<comment type="caution">
    <text evidence="2">The sequence shown here is derived from an EMBL/GenBank/DDBJ whole genome shotgun (WGS) entry which is preliminary data.</text>
</comment>
<gene>
    <name evidence="2" type="ORF">Lalb_Chr21g0317201</name>
</gene>
<feature type="transmembrane region" description="Helical" evidence="1">
    <location>
        <begin position="40"/>
        <end position="55"/>
    </location>
</feature>
<dbReference type="Proteomes" id="UP000447434">
    <property type="component" value="Chromosome 21"/>
</dbReference>
<evidence type="ECO:0000313" key="2">
    <source>
        <dbReference type="EMBL" id="KAE9590208.1"/>
    </source>
</evidence>
<keyword evidence="1" id="KW-0472">Membrane</keyword>
<protein>
    <submittedName>
        <fullName evidence="2">Uncharacterized protein</fullName>
    </submittedName>
</protein>
<evidence type="ECO:0000256" key="1">
    <source>
        <dbReference type="SAM" id="Phobius"/>
    </source>
</evidence>
<feature type="transmembrane region" description="Helical" evidence="1">
    <location>
        <begin position="6"/>
        <end position="28"/>
    </location>
</feature>
<keyword evidence="1" id="KW-1133">Transmembrane helix</keyword>
<sequence>MPDTFFAFIHIGVIITIRLISINIQSIYLSFTCINYRENMYTLIVVIVLIKNIVLK</sequence>
<name>A0A6A4NUC1_LUPAL</name>
<organism evidence="2 3">
    <name type="scientific">Lupinus albus</name>
    <name type="common">White lupine</name>
    <name type="synonym">Lupinus termis</name>
    <dbReference type="NCBI Taxonomy" id="3870"/>
    <lineage>
        <taxon>Eukaryota</taxon>
        <taxon>Viridiplantae</taxon>
        <taxon>Streptophyta</taxon>
        <taxon>Embryophyta</taxon>
        <taxon>Tracheophyta</taxon>
        <taxon>Spermatophyta</taxon>
        <taxon>Magnoliopsida</taxon>
        <taxon>eudicotyledons</taxon>
        <taxon>Gunneridae</taxon>
        <taxon>Pentapetalae</taxon>
        <taxon>rosids</taxon>
        <taxon>fabids</taxon>
        <taxon>Fabales</taxon>
        <taxon>Fabaceae</taxon>
        <taxon>Papilionoideae</taxon>
        <taxon>50 kb inversion clade</taxon>
        <taxon>genistoids sensu lato</taxon>
        <taxon>core genistoids</taxon>
        <taxon>Genisteae</taxon>
        <taxon>Lupinus</taxon>
    </lineage>
</organism>
<reference evidence="3" key="1">
    <citation type="journal article" date="2020" name="Nat. Commun.">
        <title>Genome sequence of the cluster root forming white lupin.</title>
        <authorList>
            <person name="Hufnagel B."/>
            <person name="Marques A."/>
            <person name="Soriano A."/>
            <person name="Marques L."/>
            <person name="Divol F."/>
            <person name="Doumas P."/>
            <person name="Sallet E."/>
            <person name="Mancinotti D."/>
            <person name="Carrere S."/>
            <person name="Marande W."/>
            <person name="Arribat S."/>
            <person name="Keller J."/>
            <person name="Huneau C."/>
            <person name="Blein T."/>
            <person name="Aime D."/>
            <person name="Laguerre M."/>
            <person name="Taylor J."/>
            <person name="Schubert V."/>
            <person name="Nelson M."/>
            <person name="Geu-Flores F."/>
            <person name="Crespi M."/>
            <person name="Gallardo-Guerrero K."/>
            <person name="Delaux P.-M."/>
            <person name="Salse J."/>
            <person name="Berges H."/>
            <person name="Guyot R."/>
            <person name="Gouzy J."/>
            <person name="Peret B."/>
        </authorList>
    </citation>
    <scope>NUCLEOTIDE SEQUENCE [LARGE SCALE GENOMIC DNA]</scope>
    <source>
        <strain evidence="3">cv. Amiga</strain>
    </source>
</reference>
<keyword evidence="1" id="KW-0812">Transmembrane</keyword>
<keyword evidence="3" id="KW-1185">Reference proteome</keyword>
<dbReference type="AlphaFoldDB" id="A0A6A4NUC1"/>
<proteinExistence type="predicted"/>
<accession>A0A6A4NUC1</accession>
<dbReference type="EMBL" id="WOCE01000021">
    <property type="protein sequence ID" value="KAE9590208.1"/>
    <property type="molecule type" value="Genomic_DNA"/>
</dbReference>
<evidence type="ECO:0000313" key="3">
    <source>
        <dbReference type="Proteomes" id="UP000447434"/>
    </source>
</evidence>